<organism evidence="1 2">
    <name type="scientific">Noviluteimonas gilva</name>
    <dbReference type="NCBI Taxonomy" id="2682097"/>
    <lineage>
        <taxon>Bacteria</taxon>
        <taxon>Pseudomonadati</taxon>
        <taxon>Pseudomonadota</taxon>
        <taxon>Gammaproteobacteria</taxon>
        <taxon>Lysobacterales</taxon>
        <taxon>Lysobacteraceae</taxon>
        <taxon>Noviluteimonas</taxon>
    </lineage>
</organism>
<dbReference type="RefSeq" id="WP_156642268.1">
    <property type="nucleotide sequence ID" value="NZ_WOXT01000003.1"/>
</dbReference>
<proteinExistence type="predicted"/>
<dbReference type="EMBL" id="WOXT01000003">
    <property type="protein sequence ID" value="MUV14850.1"/>
    <property type="molecule type" value="Genomic_DNA"/>
</dbReference>
<reference evidence="1 2" key="1">
    <citation type="submission" date="2019-12" db="EMBL/GenBank/DDBJ databases">
        <authorList>
            <person name="Xu J."/>
        </authorList>
    </citation>
    <scope>NUCLEOTIDE SEQUENCE [LARGE SCALE GENOMIC DNA]</scope>
    <source>
        <strain evidence="1 2">HX-5-24</strain>
    </source>
</reference>
<name>A0A7C9HN24_9GAMM</name>
<sequence length="55" mass="6208">MRVLHVNVEQAVATVDGETKQRRVMTFSCIHCNTVLGLQMDERTKPRPKRATPSA</sequence>
<protein>
    <submittedName>
        <fullName evidence="1">Uncharacterized protein</fullName>
    </submittedName>
</protein>
<keyword evidence="2" id="KW-1185">Reference proteome</keyword>
<dbReference type="AlphaFoldDB" id="A0A7C9HN24"/>
<dbReference type="Proteomes" id="UP000479692">
    <property type="component" value="Unassembled WGS sequence"/>
</dbReference>
<evidence type="ECO:0000313" key="1">
    <source>
        <dbReference type="EMBL" id="MUV14850.1"/>
    </source>
</evidence>
<comment type="caution">
    <text evidence="1">The sequence shown here is derived from an EMBL/GenBank/DDBJ whole genome shotgun (WGS) entry which is preliminary data.</text>
</comment>
<gene>
    <name evidence="1" type="ORF">GN331_11605</name>
</gene>
<accession>A0A7C9HN24</accession>
<evidence type="ECO:0000313" key="2">
    <source>
        <dbReference type="Proteomes" id="UP000479692"/>
    </source>
</evidence>